<accession>A0A2A8D288</accession>
<dbReference type="Gene3D" id="2.40.10.10">
    <property type="entry name" value="Trypsin-like serine proteases"/>
    <property type="match status" value="2"/>
</dbReference>
<evidence type="ECO:0000259" key="4">
    <source>
        <dbReference type="PROSITE" id="PS50853"/>
    </source>
</evidence>
<protein>
    <submittedName>
        <fullName evidence="5">Lysyl endopeptidase</fullName>
    </submittedName>
</protein>
<dbReference type="PROSITE" id="PS50240">
    <property type="entry name" value="TRYPSIN_DOM"/>
    <property type="match status" value="1"/>
</dbReference>
<gene>
    <name evidence="5" type="ORF">CRI94_01145</name>
</gene>
<feature type="compositionally biased region" description="Low complexity" evidence="1">
    <location>
        <begin position="571"/>
        <end position="581"/>
    </location>
</feature>
<reference evidence="5 6" key="1">
    <citation type="submission" date="2017-10" db="EMBL/GenBank/DDBJ databases">
        <title>Draft genome of Longibacter Salinarum.</title>
        <authorList>
            <person name="Goh K.M."/>
            <person name="Shamsir M.S."/>
            <person name="Lim S.W."/>
        </authorList>
    </citation>
    <scope>NUCLEOTIDE SEQUENCE [LARGE SCALE GENOMIC DNA]</scope>
    <source>
        <strain evidence="5 6">KCTC 52045</strain>
    </source>
</reference>
<comment type="caution">
    <text evidence="5">The sequence shown here is derived from an EMBL/GenBank/DDBJ whole genome shotgun (WGS) entry which is preliminary data.</text>
</comment>
<dbReference type="AlphaFoldDB" id="A0A2A8D288"/>
<dbReference type="InterPro" id="IPR001254">
    <property type="entry name" value="Trypsin_dom"/>
</dbReference>
<evidence type="ECO:0000259" key="3">
    <source>
        <dbReference type="PROSITE" id="PS50240"/>
    </source>
</evidence>
<feature type="domain" description="Peptidase S1" evidence="3">
    <location>
        <begin position="186"/>
        <end position="455"/>
    </location>
</feature>
<organism evidence="5 6">
    <name type="scientific">Longibacter salinarum</name>
    <dbReference type="NCBI Taxonomy" id="1850348"/>
    <lineage>
        <taxon>Bacteria</taxon>
        <taxon>Pseudomonadati</taxon>
        <taxon>Rhodothermota</taxon>
        <taxon>Rhodothermia</taxon>
        <taxon>Rhodothermales</taxon>
        <taxon>Salisaetaceae</taxon>
        <taxon>Longibacter</taxon>
    </lineage>
</organism>
<dbReference type="SUPFAM" id="SSF49265">
    <property type="entry name" value="Fibronectin type III"/>
    <property type="match status" value="1"/>
</dbReference>
<feature type="region of interest" description="Disordered" evidence="1">
    <location>
        <begin position="436"/>
        <end position="486"/>
    </location>
</feature>
<dbReference type="CDD" id="cd00063">
    <property type="entry name" value="FN3"/>
    <property type="match status" value="2"/>
</dbReference>
<feature type="domain" description="Fibronectin type-III" evidence="4">
    <location>
        <begin position="591"/>
        <end position="699"/>
    </location>
</feature>
<dbReference type="GO" id="GO:0006508">
    <property type="term" value="P:proteolysis"/>
    <property type="evidence" value="ECO:0007669"/>
    <property type="project" value="InterPro"/>
</dbReference>
<sequence length="788" mass="85065">MLMKRFTLFLAVALFSVMSVAAQSVQPPSERLFTDPLDEQNVSTVQLTGMPSSNVELAQSQSVDGPLQYGTNRPVDIHPRRNGSWTQLANGDFLWRVQISSPEALTMSAALRGTLPDGAELYVYGADYSTKRKPIQPADLGEELYWTPYVDGSALYIEAVVPQMQRENLEIQISKVVHGFIPLEEALAGRYGKSGACNIDVACSIADPWNDQVDSVMSYTYSDGTGSFVCTGSLVNTTDLNSVPPYVLTAEHCVSTESQANSMVFYFNYQNPTCRTPGGTQSGTVTSDDRNDETMSGATLRMSYGNFESQGTISGKPDVTLVEINNSIPLSYEVFFSGWSVEGNAPAEAVTIHHPRGHGKRISFEYDATSITPYTDSTSGGSHLRIEDWDDGTTEGGSSGSPLYDLNKRVVGVLSGGFASCGNDAPDWYGRISEAWQGGGTPDSRLRDWLDPDGTGATTTDGRRKSLDPDDNIPPSAPTSLAATADPSVGEVTLSWIAPSDDGNGTEPVYTYDIRYATSPITTAGEFNTAARVPFTSNTQAPGTQETTTLSLIPERDYYFAIKAVDDNFNTSTASSTSSATPLPDEIPPARPEDLVTTVADRDAEQVRLTWTAPGDDQKMRTVTEYDVRLSVSPITSEADFEAAERIDGPANPVGPGQTEEVVVDVEPNTPYYFAVRAIDNKGNVSPIGTTEENRAVATSTLVLTEPSSSRVTESVSFRVATTEQQTVDVAIYDVLGRRVFVVFNEEIDADQGRAVMNLDLSQLSSGRYFIRALGQTGAATQPISIVR</sequence>
<dbReference type="InterPro" id="IPR013783">
    <property type="entry name" value="Ig-like_fold"/>
</dbReference>
<evidence type="ECO:0000313" key="5">
    <source>
        <dbReference type="EMBL" id="PEN14927.1"/>
    </source>
</evidence>
<feature type="region of interest" description="Disordered" evidence="1">
    <location>
        <begin position="571"/>
        <end position="591"/>
    </location>
</feature>
<dbReference type="InterPro" id="IPR036116">
    <property type="entry name" value="FN3_sf"/>
</dbReference>
<evidence type="ECO:0000256" key="2">
    <source>
        <dbReference type="SAM" id="SignalP"/>
    </source>
</evidence>
<dbReference type="Gene3D" id="2.60.40.10">
    <property type="entry name" value="Immunoglobulins"/>
    <property type="match status" value="2"/>
</dbReference>
<dbReference type="InterPro" id="IPR043504">
    <property type="entry name" value="Peptidase_S1_PA_chymotrypsin"/>
</dbReference>
<evidence type="ECO:0000256" key="1">
    <source>
        <dbReference type="SAM" id="MobiDB-lite"/>
    </source>
</evidence>
<feature type="domain" description="Fibronectin type-III" evidence="4">
    <location>
        <begin position="474"/>
        <end position="585"/>
    </location>
</feature>
<keyword evidence="2" id="KW-0732">Signal</keyword>
<keyword evidence="6" id="KW-1185">Reference proteome</keyword>
<dbReference type="EMBL" id="PDEQ01000001">
    <property type="protein sequence ID" value="PEN14927.1"/>
    <property type="molecule type" value="Genomic_DNA"/>
</dbReference>
<dbReference type="InterPro" id="IPR003961">
    <property type="entry name" value="FN3_dom"/>
</dbReference>
<feature type="region of interest" description="Disordered" evidence="1">
    <location>
        <begin position="375"/>
        <end position="402"/>
    </location>
</feature>
<dbReference type="Proteomes" id="UP000220102">
    <property type="component" value="Unassembled WGS sequence"/>
</dbReference>
<dbReference type="Pfam" id="PF13365">
    <property type="entry name" value="Trypsin_2"/>
    <property type="match status" value="1"/>
</dbReference>
<proteinExistence type="predicted"/>
<dbReference type="PANTHER" id="PTHR36234">
    <property type="entry name" value="LYSYL ENDOPEPTIDASE"/>
    <property type="match status" value="1"/>
</dbReference>
<evidence type="ECO:0000313" key="6">
    <source>
        <dbReference type="Proteomes" id="UP000220102"/>
    </source>
</evidence>
<dbReference type="SUPFAM" id="SSF50494">
    <property type="entry name" value="Trypsin-like serine proteases"/>
    <property type="match status" value="1"/>
</dbReference>
<feature type="signal peptide" evidence="2">
    <location>
        <begin position="1"/>
        <end position="21"/>
    </location>
</feature>
<dbReference type="SMART" id="SM00060">
    <property type="entry name" value="FN3"/>
    <property type="match status" value="2"/>
</dbReference>
<feature type="chain" id="PRO_5012179497" evidence="2">
    <location>
        <begin position="22"/>
        <end position="788"/>
    </location>
</feature>
<dbReference type="PANTHER" id="PTHR36234:SF5">
    <property type="entry name" value="LYSYL ENDOPEPTIDASE"/>
    <property type="match status" value="1"/>
</dbReference>
<name>A0A2A8D288_9BACT</name>
<dbReference type="PROSITE" id="PS50853">
    <property type="entry name" value="FN3"/>
    <property type="match status" value="2"/>
</dbReference>
<dbReference type="InterPro" id="IPR009003">
    <property type="entry name" value="Peptidase_S1_PA"/>
</dbReference>
<dbReference type="GO" id="GO:0004252">
    <property type="term" value="F:serine-type endopeptidase activity"/>
    <property type="evidence" value="ECO:0007669"/>
    <property type="project" value="InterPro"/>
</dbReference>